<dbReference type="SUPFAM" id="SSF49447">
    <property type="entry name" value="Second domain of Mu2 adaptin subunit (ap50) of ap2 adaptor"/>
    <property type="match status" value="1"/>
</dbReference>
<comment type="similarity">
    <text evidence="2">Belongs to the adaptor complexes medium subunit family.</text>
</comment>
<organism evidence="8 9">
    <name type="scientific">Candolleomyces eurysporus</name>
    <dbReference type="NCBI Taxonomy" id="2828524"/>
    <lineage>
        <taxon>Eukaryota</taxon>
        <taxon>Fungi</taxon>
        <taxon>Dikarya</taxon>
        <taxon>Basidiomycota</taxon>
        <taxon>Agaricomycotina</taxon>
        <taxon>Agaricomycetes</taxon>
        <taxon>Agaricomycetidae</taxon>
        <taxon>Agaricales</taxon>
        <taxon>Agaricineae</taxon>
        <taxon>Psathyrellaceae</taxon>
        <taxon>Candolleomyces</taxon>
    </lineage>
</organism>
<dbReference type="Pfam" id="PF00928">
    <property type="entry name" value="Adap_comp_sub"/>
    <property type="match status" value="2"/>
</dbReference>
<dbReference type="GO" id="GO:0030665">
    <property type="term" value="C:clathrin-coated vesicle membrane"/>
    <property type="evidence" value="ECO:0007669"/>
    <property type="project" value="UniProtKB-SubCell"/>
</dbReference>
<keyword evidence="6" id="KW-0968">Cytoplasmic vesicle</keyword>
<evidence type="ECO:0000256" key="2">
    <source>
        <dbReference type="ARBA" id="ARBA00005324"/>
    </source>
</evidence>
<evidence type="ECO:0000259" key="7">
    <source>
        <dbReference type="PROSITE" id="PS51072"/>
    </source>
</evidence>
<feature type="domain" description="MHD" evidence="7">
    <location>
        <begin position="167"/>
        <end position="389"/>
    </location>
</feature>
<dbReference type="PRINTS" id="PR00314">
    <property type="entry name" value="CLATHRINADPT"/>
</dbReference>
<feature type="non-terminal residue" evidence="8">
    <location>
        <position position="1"/>
    </location>
</feature>
<evidence type="ECO:0000256" key="1">
    <source>
        <dbReference type="ARBA" id="ARBA00004640"/>
    </source>
</evidence>
<evidence type="ECO:0000256" key="5">
    <source>
        <dbReference type="ARBA" id="ARBA00023136"/>
    </source>
</evidence>
<keyword evidence="5" id="KW-0472">Membrane</keyword>
<sequence length="402" mass="46102">MASLIAILDLKGKPLIQRSYRDDVPTSYVERFLPLVLDIEEEGQQVTPCFSNQGVNYMHIRHSNLYLLALSKRNSNASEIIIFLHRLVQVLVEYFKELEEESIRDNFVIIYELMDEMMDFGYPQTTESKILQEYITQESHKLEVQVRPPMAVTNAVSWRTEGIRYRKNEVFLDVIESVNMLVNANGNVVRSEILGAVKMKCYLSGMPELRLGLNDKVMFESTGRNGEFELMSYRLSTPVKPLIWVEAAIESYKGSRVEYMVKVKAQFKRRSTANNVEIYVPVPDDADSPKFRAATGSVQYVPDKSAFVWKIKQLGGSREFLMRAHFGLPSVKSETEMDKRAPITVKFEIPYFTVSGIQVRYLKIVEKSGYQALPWVRYITQNGDDYSLRTALEKGSAPINPI</sequence>
<dbReference type="CDD" id="cd09250">
    <property type="entry name" value="AP-1_Mu1_Cterm"/>
    <property type="match status" value="1"/>
</dbReference>
<evidence type="ECO:0000313" key="9">
    <source>
        <dbReference type="Proteomes" id="UP001140091"/>
    </source>
</evidence>
<dbReference type="PROSITE" id="PS00990">
    <property type="entry name" value="CLAT_ADAPTOR_M_1"/>
    <property type="match status" value="1"/>
</dbReference>
<dbReference type="EMBL" id="JANBPK010001265">
    <property type="protein sequence ID" value="KAJ2923914.1"/>
    <property type="molecule type" value="Genomic_DNA"/>
</dbReference>
<keyword evidence="3" id="KW-0813">Transport</keyword>
<dbReference type="CDD" id="cd14835">
    <property type="entry name" value="AP1_Mu_N"/>
    <property type="match status" value="1"/>
</dbReference>
<reference evidence="8" key="1">
    <citation type="submission" date="2022-06" db="EMBL/GenBank/DDBJ databases">
        <title>Genome Sequence of Candolleomyces eurysporus.</title>
        <authorList>
            <person name="Buettner E."/>
        </authorList>
    </citation>
    <scope>NUCLEOTIDE SEQUENCE</scope>
    <source>
        <strain evidence="8">VTCC 930004</strain>
    </source>
</reference>
<dbReference type="PROSITE" id="PS51072">
    <property type="entry name" value="MHD"/>
    <property type="match status" value="1"/>
</dbReference>
<dbReference type="Gene3D" id="3.30.450.60">
    <property type="match status" value="1"/>
</dbReference>
<name>A0A9W8IY23_9AGAR</name>
<dbReference type="InterPro" id="IPR036168">
    <property type="entry name" value="AP2_Mu_C_sf"/>
</dbReference>
<dbReference type="InterPro" id="IPR022775">
    <property type="entry name" value="AP_mu_sigma_su"/>
</dbReference>
<dbReference type="Proteomes" id="UP001140091">
    <property type="component" value="Unassembled WGS sequence"/>
</dbReference>
<dbReference type="GO" id="GO:0030131">
    <property type="term" value="C:clathrin adaptor complex"/>
    <property type="evidence" value="ECO:0007669"/>
    <property type="project" value="InterPro"/>
</dbReference>
<evidence type="ECO:0000256" key="4">
    <source>
        <dbReference type="ARBA" id="ARBA00022927"/>
    </source>
</evidence>
<dbReference type="Gene3D" id="2.60.40.1170">
    <property type="entry name" value="Mu homology domain, subdomain B"/>
    <property type="match status" value="2"/>
</dbReference>
<dbReference type="Pfam" id="PF01217">
    <property type="entry name" value="Clat_adaptor_s"/>
    <property type="match status" value="1"/>
</dbReference>
<proteinExistence type="inferred from homology"/>
<dbReference type="InterPro" id="IPR018240">
    <property type="entry name" value="Clathrin_mu_CS"/>
</dbReference>
<dbReference type="InterPro" id="IPR028565">
    <property type="entry name" value="MHD"/>
</dbReference>
<dbReference type="PIRSF" id="PIRSF005992">
    <property type="entry name" value="Clathrin_mu"/>
    <property type="match status" value="1"/>
</dbReference>
<keyword evidence="4" id="KW-0653">Protein transport</keyword>
<dbReference type="OrthoDB" id="10259133at2759"/>
<dbReference type="FunFam" id="3.30.450.60:FF:000006">
    <property type="entry name" value="AP-1 complex subunit mu-1 isoform 1"/>
    <property type="match status" value="1"/>
</dbReference>
<gene>
    <name evidence="8" type="ORF">H1R20_g13181</name>
</gene>
<dbReference type="GO" id="GO:0016192">
    <property type="term" value="P:vesicle-mediated transport"/>
    <property type="evidence" value="ECO:0007669"/>
    <property type="project" value="InterPro"/>
</dbReference>
<keyword evidence="9" id="KW-1185">Reference proteome</keyword>
<dbReference type="PANTHER" id="PTHR10529">
    <property type="entry name" value="AP COMPLEX SUBUNIT MU"/>
    <property type="match status" value="1"/>
</dbReference>
<dbReference type="SUPFAM" id="SSF64356">
    <property type="entry name" value="SNARE-like"/>
    <property type="match status" value="1"/>
</dbReference>
<dbReference type="GO" id="GO:0006886">
    <property type="term" value="P:intracellular protein transport"/>
    <property type="evidence" value="ECO:0007669"/>
    <property type="project" value="InterPro"/>
</dbReference>
<protein>
    <recommendedName>
        <fullName evidence="7">MHD domain-containing protein</fullName>
    </recommendedName>
</protein>
<comment type="subcellular location">
    <subcellularLocation>
        <location evidence="1">Cytoplasmic vesicle</location>
        <location evidence="1">Clathrin-coated vesicle membrane</location>
    </subcellularLocation>
</comment>
<accession>A0A9W8IY23</accession>
<dbReference type="InterPro" id="IPR011012">
    <property type="entry name" value="Longin-like_dom_sf"/>
</dbReference>
<evidence type="ECO:0000313" key="8">
    <source>
        <dbReference type="EMBL" id="KAJ2923914.1"/>
    </source>
</evidence>
<dbReference type="InterPro" id="IPR001392">
    <property type="entry name" value="Clathrin_mu"/>
</dbReference>
<comment type="caution">
    <text evidence="8">The sequence shown here is derived from an EMBL/GenBank/DDBJ whole genome shotgun (WGS) entry which is preliminary data.</text>
</comment>
<dbReference type="AlphaFoldDB" id="A0A9W8IY23"/>
<evidence type="ECO:0000256" key="6">
    <source>
        <dbReference type="ARBA" id="ARBA00023329"/>
    </source>
</evidence>
<dbReference type="InterPro" id="IPR050431">
    <property type="entry name" value="Adaptor_comp_med_subunit"/>
</dbReference>
<evidence type="ECO:0000256" key="3">
    <source>
        <dbReference type="ARBA" id="ARBA00022448"/>
    </source>
</evidence>